<comment type="caution">
    <text evidence="3">The sequence shown here is derived from an EMBL/GenBank/DDBJ whole genome shotgun (WGS) entry which is preliminary data.</text>
</comment>
<dbReference type="SMART" id="SM00507">
    <property type="entry name" value="HNHc"/>
    <property type="match status" value="1"/>
</dbReference>
<dbReference type="InterPro" id="IPR003615">
    <property type="entry name" value="HNH_nuc"/>
</dbReference>
<evidence type="ECO:0000313" key="3">
    <source>
        <dbReference type="EMBL" id="MDY8111157.1"/>
    </source>
</evidence>
<gene>
    <name evidence="3" type="ORF">U0C82_18735</name>
</gene>
<dbReference type="SUPFAM" id="SSF161229">
    <property type="entry name" value="E6 C-terminal domain-like"/>
    <property type="match status" value="1"/>
</dbReference>
<name>A0ABU5I718_9HYPH</name>
<organism evidence="3 4">
    <name type="scientific">Fulvimarina uroteuthidis</name>
    <dbReference type="NCBI Taxonomy" id="3098149"/>
    <lineage>
        <taxon>Bacteria</taxon>
        <taxon>Pseudomonadati</taxon>
        <taxon>Pseudomonadota</taxon>
        <taxon>Alphaproteobacteria</taxon>
        <taxon>Hyphomicrobiales</taxon>
        <taxon>Aurantimonadaceae</taxon>
        <taxon>Fulvimarina</taxon>
    </lineage>
</organism>
<accession>A0ABU5I718</accession>
<dbReference type="EMBL" id="JAXLPB010000014">
    <property type="protein sequence ID" value="MDY8111157.1"/>
    <property type="molecule type" value="Genomic_DNA"/>
</dbReference>
<feature type="domain" description="HNH nuclease" evidence="2">
    <location>
        <begin position="53"/>
        <end position="103"/>
    </location>
</feature>
<evidence type="ECO:0000313" key="4">
    <source>
        <dbReference type="Proteomes" id="UP001294412"/>
    </source>
</evidence>
<keyword evidence="3" id="KW-0378">Hydrolase</keyword>
<feature type="region of interest" description="Disordered" evidence="1">
    <location>
        <begin position="29"/>
        <end position="48"/>
    </location>
</feature>
<keyword evidence="3" id="KW-0540">Nuclease</keyword>
<keyword evidence="4" id="KW-1185">Reference proteome</keyword>
<proteinExistence type="predicted"/>
<evidence type="ECO:0000259" key="2">
    <source>
        <dbReference type="SMART" id="SM00507"/>
    </source>
</evidence>
<dbReference type="CDD" id="cd00085">
    <property type="entry name" value="HNHc"/>
    <property type="match status" value="1"/>
</dbReference>
<keyword evidence="3" id="KW-0255">Endonuclease</keyword>
<dbReference type="GO" id="GO:0004519">
    <property type="term" value="F:endonuclease activity"/>
    <property type="evidence" value="ECO:0007669"/>
    <property type="project" value="UniProtKB-KW"/>
</dbReference>
<dbReference type="InterPro" id="IPR038575">
    <property type="entry name" value="E6_sf"/>
</dbReference>
<protein>
    <submittedName>
        <fullName evidence="3">HNH endonuclease signature motif containing protein</fullName>
    </submittedName>
</protein>
<reference evidence="3 4" key="1">
    <citation type="submission" date="2023-12" db="EMBL/GenBank/DDBJ databases">
        <title>Description of Novel Strain Fulvimarina sp. 2208YS6-2-32 isolated from Uroteuthis (Photololigo) edulis.</title>
        <authorList>
            <person name="Park J.-S."/>
        </authorList>
    </citation>
    <scope>NUCLEOTIDE SEQUENCE [LARGE SCALE GENOMIC DNA]</scope>
    <source>
        <strain evidence="3 4">2208YS6-2-32</strain>
    </source>
</reference>
<dbReference type="Proteomes" id="UP001294412">
    <property type="component" value="Unassembled WGS sequence"/>
</dbReference>
<sequence>MPTRPPRLCGCGLVVASGVQCACQIKRNAERKARHDRDRPNANARGYSSKWREARNGFLAKHTKCVRCGAPATVVNHRVPHKGDKRLFWSRSNWEAVCAPCHNGPIQSAEKKPR</sequence>
<feature type="compositionally biased region" description="Basic and acidic residues" evidence="1">
    <location>
        <begin position="29"/>
        <end position="40"/>
    </location>
</feature>
<evidence type="ECO:0000256" key="1">
    <source>
        <dbReference type="SAM" id="MobiDB-lite"/>
    </source>
</evidence>